<dbReference type="STRING" id="1137991.SAMN05660642_04816"/>
<dbReference type="RefSeq" id="WP_091224268.1">
    <property type="nucleotide sequence ID" value="NZ_FNHE01000020.1"/>
</dbReference>
<dbReference type="PROSITE" id="PS00624">
    <property type="entry name" value="GMC_OXRED_2"/>
    <property type="match status" value="1"/>
</dbReference>
<dbReference type="PANTHER" id="PTHR11552">
    <property type="entry name" value="GLUCOSE-METHANOL-CHOLINE GMC OXIDOREDUCTASE"/>
    <property type="match status" value="1"/>
</dbReference>
<dbReference type="InterPro" id="IPR007867">
    <property type="entry name" value="GMC_OxRtase_C"/>
</dbReference>
<gene>
    <name evidence="8" type="ORF">SAMN05660642_04816</name>
</gene>
<keyword evidence="3" id="KW-0285">Flavoprotein</keyword>
<dbReference type="InterPro" id="IPR000172">
    <property type="entry name" value="GMC_OxRdtase_N"/>
</dbReference>
<evidence type="ECO:0000259" key="7">
    <source>
        <dbReference type="PROSITE" id="PS00624"/>
    </source>
</evidence>
<dbReference type="SUPFAM" id="SSF51905">
    <property type="entry name" value="FAD/NAD(P)-binding domain"/>
    <property type="match status" value="1"/>
</dbReference>
<dbReference type="Gene3D" id="3.50.50.60">
    <property type="entry name" value="FAD/NAD(P)-binding domain"/>
    <property type="match status" value="1"/>
</dbReference>
<dbReference type="InterPro" id="IPR012132">
    <property type="entry name" value="GMC_OxRdtase"/>
</dbReference>
<accession>A0A1H0B9F9</accession>
<dbReference type="PIRSF" id="PIRSF000137">
    <property type="entry name" value="Alcohol_oxidase"/>
    <property type="match status" value="1"/>
</dbReference>
<dbReference type="AlphaFoldDB" id="A0A1H0B9F9"/>
<dbReference type="PANTHER" id="PTHR11552:SF147">
    <property type="entry name" value="CHOLINE DEHYDROGENASE, MITOCHONDRIAL"/>
    <property type="match status" value="1"/>
</dbReference>
<dbReference type="EMBL" id="FNHE01000020">
    <property type="protein sequence ID" value="SDN42251.1"/>
    <property type="molecule type" value="Genomic_DNA"/>
</dbReference>
<dbReference type="GO" id="GO:0050660">
    <property type="term" value="F:flavin adenine dinucleotide binding"/>
    <property type="evidence" value="ECO:0007669"/>
    <property type="project" value="InterPro"/>
</dbReference>
<protein>
    <submittedName>
        <fullName evidence="8">Dehydrogenase, Rv0697 family</fullName>
    </submittedName>
</protein>
<dbReference type="NCBIfam" id="TIGR03970">
    <property type="entry name" value="Rv0697"/>
    <property type="match status" value="1"/>
</dbReference>
<keyword evidence="4 5" id="KW-0274">FAD</keyword>
<evidence type="ECO:0000313" key="8">
    <source>
        <dbReference type="EMBL" id="SDN42251.1"/>
    </source>
</evidence>
<dbReference type="InterPro" id="IPR023978">
    <property type="entry name" value="GMC_oxidoreductase_bact"/>
</dbReference>
<dbReference type="Proteomes" id="UP000198680">
    <property type="component" value="Unassembled WGS sequence"/>
</dbReference>
<dbReference type="OrthoDB" id="9785276at2"/>
<dbReference type="InterPro" id="IPR036188">
    <property type="entry name" value="FAD/NAD-bd_sf"/>
</dbReference>
<evidence type="ECO:0000256" key="4">
    <source>
        <dbReference type="ARBA" id="ARBA00022827"/>
    </source>
</evidence>
<evidence type="ECO:0000256" key="2">
    <source>
        <dbReference type="ARBA" id="ARBA00010790"/>
    </source>
</evidence>
<evidence type="ECO:0000256" key="6">
    <source>
        <dbReference type="SAM" id="MobiDB-lite"/>
    </source>
</evidence>
<feature type="binding site" evidence="5">
    <location>
        <begin position="19"/>
        <end position="20"/>
    </location>
    <ligand>
        <name>FAD</name>
        <dbReference type="ChEBI" id="CHEBI:57692"/>
    </ligand>
</feature>
<dbReference type="Pfam" id="PF05199">
    <property type="entry name" value="GMC_oxred_C"/>
    <property type="match status" value="1"/>
</dbReference>
<keyword evidence="9" id="KW-1185">Reference proteome</keyword>
<feature type="binding site" evidence="5">
    <location>
        <position position="87"/>
    </location>
    <ligand>
        <name>FAD</name>
        <dbReference type="ChEBI" id="CHEBI:57692"/>
    </ligand>
</feature>
<evidence type="ECO:0000256" key="5">
    <source>
        <dbReference type="PIRSR" id="PIRSR000137-2"/>
    </source>
</evidence>
<comment type="similarity">
    <text evidence="2">Belongs to the GMC oxidoreductase family.</text>
</comment>
<feature type="domain" description="Glucose-methanol-choline oxidoreductase N-terminal" evidence="7">
    <location>
        <begin position="253"/>
        <end position="267"/>
    </location>
</feature>
<dbReference type="GO" id="GO:0016614">
    <property type="term" value="F:oxidoreductase activity, acting on CH-OH group of donors"/>
    <property type="evidence" value="ECO:0007669"/>
    <property type="project" value="InterPro"/>
</dbReference>
<evidence type="ECO:0000256" key="1">
    <source>
        <dbReference type="ARBA" id="ARBA00001974"/>
    </source>
</evidence>
<comment type="cofactor">
    <cofactor evidence="1 5">
        <name>FAD</name>
        <dbReference type="ChEBI" id="CHEBI:57692"/>
    </cofactor>
</comment>
<proteinExistence type="inferred from homology"/>
<organism evidence="8 9">
    <name type="scientific">Geodermatophilus siccatus</name>
    <dbReference type="NCBI Taxonomy" id="1137991"/>
    <lineage>
        <taxon>Bacteria</taxon>
        <taxon>Bacillati</taxon>
        <taxon>Actinomycetota</taxon>
        <taxon>Actinomycetes</taxon>
        <taxon>Geodermatophilales</taxon>
        <taxon>Geodermatophilaceae</taxon>
        <taxon>Geodermatophilus</taxon>
    </lineage>
</organism>
<dbReference type="Pfam" id="PF00732">
    <property type="entry name" value="GMC_oxred_N"/>
    <property type="match status" value="1"/>
</dbReference>
<evidence type="ECO:0000256" key="3">
    <source>
        <dbReference type="ARBA" id="ARBA00022630"/>
    </source>
</evidence>
<sequence>MRGGWRAAQWDVVVVGAGTSGAPLAARLADAGRRVLVLEAGADHVEFPADLRDAARMAAAVPGHPANWDLTGVLTEEVTFPVPRGRVAGGSSALNGGYFVRGTRADLDGWAAAGNHLWSYDAVLPSFVRLEADREYGDRPGHGADGPVPVRRAPDGHPLADALGAAAAELGAPDEPDKNTDGPPGWGPVPLNVADGVRVNTAMAYLSPRRGHPGLTVRGGVPVRRVVVEGGRAVGVETADGVVRAGEVVLAAGAVGSPQLLLLSGIGPADDLRALGLDVVADVPGVGADYTDHPDVYVTWRPARRLPMPRDLHPLHGVLNATSDGAAVPGDLEVLPWLKPFSRVMAPRTSAGAARVLRRPGATLRALRGASLHRLLDTARRRDDLFLGVALQREDSRGRLALTSPDPGVQPRLEYRYLSTDSDRRRMRQGVRLAAELLRTAAMAPLVAERTGLPDDVLASDRELDRWIRRSLATAVHLAGTARMGPDSDPGAVVDQHLRVRGVEGLRVVDTSVMPTVTSRGPAATAVAIGERAAELVIEG</sequence>
<evidence type="ECO:0000313" key="9">
    <source>
        <dbReference type="Proteomes" id="UP000198680"/>
    </source>
</evidence>
<dbReference type="Gene3D" id="3.30.410.40">
    <property type="match status" value="1"/>
</dbReference>
<name>A0A1H0B9F9_9ACTN</name>
<dbReference type="SUPFAM" id="SSF54373">
    <property type="entry name" value="FAD-linked reductases, C-terminal domain"/>
    <property type="match status" value="1"/>
</dbReference>
<feature type="region of interest" description="Disordered" evidence="6">
    <location>
        <begin position="137"/>
        <end position="158"/>
    </location>
</feature>
<reference evidence="9" key="1">
    <citation type="submission" date="2016-10" db="EMBL/GenBank/DDBJ databases">
        <authorList>
            <person name="Varghese N."/>
            <person name="Submissions S."/>
        </authorList>
    </citation>
    <scope>NUCLEOTIDE SEQUENCE [LARGE SCALE GENOMIC DNA]</scope>
    <source>
        <strain evidence="9">DSM 45419</strain>
    </source>
</reference>
<feature type="binding site" evidence="5">
    <location>
        <position position="223"/>
    </location>
    <ligand>
        <name>FAD</name>
        <dbReference type="ChEBI" id="CHEBI:57692"/>
    </ligand>
</feature>